<feature type="transmembrane region" description="Helical" evidence="5">
    <location>
        <begin position="81"/>
        <end position="102"/>
    </location>
</feature>
<feature type="transmembrane region" description="Helical" evidence="5">
    <location>
        <begin position="40"/>
        <end position="61"/>
    </location>
</feature>
<feature type="transmembrane region" description="Helical" evidence="5">
    <location>
        <begin position="247"/>
        <end position="266"/>
    </location>
</feature>
<feature type="transmembrane region" description="Helical" evidence="5">
    <location>
        <begin position="165"/>
        <end position="186"/>
    </location>
</feature>
<dbReference type="Pfam" id="PF10320">
    <property type="entry name" value="7TM_GPCR_Srsx"/>
    <property type="match status" value="1"/>
</dbReference>
<dbReference type="SUPFAM" id="SSF81321">
    <property type="entry name" value="Family A G protein-coupled receptor-like"/>
    <property type="match status" value="1"/>
</dbReference>
<sequence length="304" mass="34589">MFSFEVAAVLILTLSLLGVFGNVNILVATYRLKPRVRSNLLIGMLAFCDLICILFELQNAVRLLFRIDSYRRGCFWTISPYLVMIVCQSYLMTALAFDRLYALASPMKYQKGNIPLYLFLCLLPGLICGTFLLFYGALNLDNQQIPVCNPPLAFPPFVSLLWNKVTIASLCLTLVGYGSAFSVLVLKRSHIKVLSPTDPNCIILKAQQKVTKSLGIMTLAFVLSGCSSHVDIYVIRWFHFSENVEQIYISLQVIPAMLCYSQNYYVYFCCSKTYREVFLEQLRWLLKCENTKTRVYSLKNGQTA</sequence>
<evidence type="ECO:0000256" key="1">
    <source>
        <dbReference type="ARBA" id="ARBA00004370"/>
    </source>
</evidence>
<dbReference type="AlphaFoldDB" id="A0AA39I058"/>
<reference evidence="7" key="1">
    <citation type="submission" date="2023-06" db="EMBL/GenBank/DDBJ databases">
        <title>Genomic analysis of the entomopathogenic nematode Steinernema hermaphroditum.</title>
        <authorList>
            <person name="Schwarz E.M."/>
            <person name="Heppert J.K."/>
            <person name="Baniya A."/>
            <person name="Schwartz H.T."/>
            <person name="Tan C.-H."/>
            <person name="Antoshechkin I."/>
            <person name="Sternberg P.W."/>
            <person name="Goodrich-Blair H."/>
            <person name="Dillman A.R."/>
        </authorList>
    </citation>
    <scope>NUCLEOTIDE SEQUENCE</scope>
    <source>
        <strain evidence="7">PS9179</strain>
        <tissue evidence="7">Whole animal</tissue>
    </source>
</reference>
<evidence type="ECO:0000259" key="6">
    <source>
        <dbReference type="PROSITE" id="PS50262"/>
    </source>
</evidence>
<dbReference type="PANTHER" id="PTHR23360">
    <property type="entry name" value="G-PROTEIN COUPLED RECEPTORS FAMILY 1 PROFILE DOMAIN-CONTAINING PROTEIN-RELATED"/>
    <property type="match status" value="1"/>
</dbReference>
<dbReference type="InterPro" id="IPR019424">
    <property type="entry name" value="7TM_GPCR_Srsx"/>
</dbReference>
<evidence type="ECO:0000256" key="5">
    <source>
        <dbReference type="SAM" id="Phobius"/>
    </source>
</evidence>
<dbReference type="CDD" id="cd00637">
    <property type="entry name" value="7tm_classA_rhodopsin-like"/>
    <property type="match status" value="1"/>
</dbReference>
<dbReference type="SMART" id="SM01381">
    <property type="entry name" value="7TM_GPCR_Srsx"/>
    <property type="match status" value="1"/>
</dbReference>
<dbReference type="Gene3D" id="1.20.1070.10">
    <property type="entry name" value="Rhodopsin 7-helix transmembrane proteins"/>
    <property type="match status" value="1"/>
</dbReference>
<keyword evidence="2 5" id="KW-0812">Transmembrane</keyword>
<dbReference type="PRINTS" id="PR00237">
    <property type="entry name" value="GPCRRHODOPSN"/>
</dbReference>
<dbReference type="PANTHER" id="PTHR23360:SF37">
    <property type="entry name" value="G-PROTEIN COUPLED RECEPTORS FAMILY 1 PROFILE DOMAIN-CONTAINING PROTEIN"/>
    <property type="match status" value="1"/>
</dbReference>
<protein>
    <recommendedName>
        <fullName evidence="6">G-protein coupled receptors family 1 profile domain-containing protein</fullName>
    </recommendedName>
</protein>
<comment type="subcellular location">
    <subcellularLocation>
        <location evidence="1">Membrane</location>
    </subcellularLocation>
</comment>
<proteinExistence type="predicted"/>
<evidence type="ECO:0000256" key="2">
    <source>
        <dbReference type="ARBA" id="ARBA00022692"/>
    </source>
</evidence>
<evidence type="ECO:0000256" key="3">
    <source>
        <dbReference type="ARBA" id="ARBA00022989"/>
    </source>
</evidence>
<keyword evidence="4 5" id="KW-0472">Membrane</keyword>
<dbReference type="Proteomes" id="UP001175271">
    <property type="component" value="Unassembled WGS sequence"/>
</dbReference>
<organism evidence="7 8">
    <name type="scientific">Steinernema hermaphroditum</name>
    <dbReference type="NCBI Taxonomy" id="289476"/>
    <lineage>
        <taxon>Eukaryota</taxon>
        <taxon>Metazoa</taxon>
        <taxon>Ecdysozoa</taxon>
        <taxon>Nematoda</taxon>
        <taxon>Chromadorea</taxon>
        <taxon>Rhabditida</taxon>
        <taxon>Tylenchina</taxon>
        <taxon>Panagrolaimomorpha</taxon>
        <taxon>Strongyloidoidea</taxon>
        <taxon>Steinernematidae</taxon>
        <taxon>Steinernema</taxon>
    </lineage>
</organism>
<feature type="transmembrane region" description="Helical" evidence="5">
    <location>
        <begin position="214"/>
        <end position="235"/>
    </location>
</feature>
<feature type="domain" description="G-protein coupled receptors family 1 profile" evidence="6">
    <location>
        <begin position="21"/>
        <end position="111"/>
    </location>
</feature>
<evidence type="ECO:0000256" key="4">
    <source>
        <dbReference type="ARBA" id="ARBA00023136"/>
    </source>
</evidence>
<keyword evidence="3 5" id="KW-1133">Transmembrane helix</keyword>
<dbReference type="EMBL" id="JAUCMV010000002">
    <property type="protein sequence ID" value="KAK0414491.1"/>
    <property type="molecule type" value="Genomic_DNA"/>
</dbReference>
<feature type="transmembrane region" description="Helical" evidence="5">
    <location>
        <begin position="6"/>
        <end position="28"/>
    </location>
</feature>
<comment type="caution">
    <text evidence="7">The sequence shown here is derived from an EMBL/GenBank/DDBJ whole genome shotgun (WGS) entry which is preliminary data.</text>
</comment>
<feature type="transmembrane region" description="Helical" evidence="5">
    <location>
        <begin position="114"/>
        <end position="137"/>
    </location>
</feature>
<evidence type="ECO:0000313" key="7">
    <source>
        <dbReference type="EMBL" id="KAK0414491.1"/>
    </source>
</evidence>
<accession>A0AA39I058</accession>
<evidence type="ECO:0000313" key="8">
    <source>
        <dbReference type="Proteomes" id="UP001175271"/>
    </source>
</evidence>
<dbReference type="GO" id="GO:0004930">
    <property type="term" value="F:G protein-coupled receptor activity"/>
    <property type="evidence" value="ECO:0007669"/>
    <property type="project" value="InterPro"/>
</dbReference>
<gene>
    <name evidence="7" type="ORF">QR680_011460</name>
</gene>
<dbReference type="GO" id="GO:0016020">
    <property type="term" value="C:membrane"/>
    <property type="evidence" value="ECO:0007669"/>
    <property type="project" value="UniProtKB-SubCell"/>
</dbReference>
<name>A0AA39I058_9BILA</name>
<dbReference type="InterPro" id="IPR000276">
    <property type="entry name" value="GPCR_Rhodpsn"/>
</dbReference>
<dbReference type="InterPro" id="IPR047130">
    <property type="entry name" value="7TM_GPCR_Srsx_nematod"/>
</dbReference>
<dbReference type="PROSITE" id="PS50262">
    <property type="entry name" value="G_PROTEIN_RECEP_F1_2"/>
    <property type="match status" value="1"/>
</dbReference>
<dbReference type="InterPro" id="IPR017452">
    <property type="entry name" value="GPCR_Rhodpsn_7TM"/>
</dbReference>
<keyword evidence="8" id="KW-1185">Reference proteome</keyword>